<feature type="chain" id="PRO_5046944121" evidence="1">
    <location>
        <begin position="21"/>
        <end position="153"/>
    </location>
</feature>
<keyword evidence="3" id="KW-1185">Reference proteome</keyword>
<gene>
    <name evidence="2" type="ORF">Q4T40_05750</name>
</gene>
<comment type="caution">
    <text evidence="2">The sequence shown here is derived from an EMBL/GenBank/DDBJ whole genome shotgun (WGS) entry which is preliminary data.</text>
</comment>
<proteinExistence type="predicted"/>
<dbReference type="RefSeq" id="WP_413779276.1">
    <property type="nucleotide sequence ID" value="NZ_JAUOZS010000001.1"/>
</dbReference>
<feature type="signal peptide" evidence="1">
    <location>
        <begin position="1"/>
        <end position="20"/>
    </location>
</feature>
<protein>
    <submittedName>
        <fullName evidence="2">Uncharacterized protein</fullName>
    </submittedName>
</protein>
<reference evidence="2 3" key="1">
    <citation type="submission" date="2023-07" db="EMBL/GenBank/DDBJ databases">
        <title>The novel representative of Negativicutes class, Anaeroselena agilis gen. nov. sp. nov.</title>
        <authorList>
            <person name="Prokofeva M.I."/>
            <person name="Elcheninov A.G."/>
            <person name="Klyukina A."/>
            <person name="Kublanov I.V."/>
            <person name="Frolov E.N."/>
            <person name="Podosokorskaya O.A."/>
        </authorList>
    </citation>
    <scope>NUCLEOTIDE SEQUENCE [LARGE SCALE GENOMIC DNA]</scope>
    <source>
        <strain evidence="2 3">4137-cl</strain>
    </source>
</reference>
<name>A0ABU3NVD4_9FIRM</name>
<accession>A0ABU3NVD4</accession>
<dbReference type="Proteomes" id="UP001254848">
    <property type="component" value="Unassembled WGS sequence"/>
</dbReference>
<keyword evidence="1" id="KW-0732">Signal</keyword>
<sequence>MKKFFLMSLIVLVISLTATASADARHHPGRNHDWSHAKYRNSSWHHTRHSEITISWHQHRNYYPPARYRMERIHDRGWHDRFPGLRAYRWHDRHSEGFWYRGHRVTEGVFFYNDADELVSIGFMHNGAFIFIRDDNTDYENRDSFFISWWNRR</sequence>
<evidence type="ECO:0000313" key="3">
    <source>
        <dbReference type="Proteomes" id="UP001254848"/>
    </source>
</evidence>
<organism evidence="2 3">
    <name type="scientific">Anaeroselena agilis</name>
    <dbReference type="NCBI Taxonomy" id="3063788"/>
    <lineage>
        <taxon>Bacteria</taxon>
        <taxon>Bacillati</taxon>
        <taxon>Bacillota</taxon>
        <taxon>Negativicutes</taxon>
        <taxon>Acetonemataceae</taxon>
        <taxon>Anaeroselena</taxon>
    </lineage>
</organism>
<evidence type="ECO:0000313" key="2">
    <source>
        <dbReference type="EMBL" id="MDT8900742.1"/>
    </source>
</evidence>
<evidence type="ECO:0000256" key="1">
    <source>
        <dbReference type="SAM" id="SignalP"/>
    </source>
</evidence>
<dbReference type="EMBL" id="JAUOZS010000001">
    <property type="protein sequence ID" value="MDT8900742.1"/>
    <property type="molecule type" value="Genomic_DNA"/>
</dbReference>